<feature type="transmembrane region" description="Helical" evidence="11">
    <location>
        <begin position="170"/>
        <end position="192"/>
    </location>
</feature>
<comment type="similarity">
    <text evidence="2">Belongs to the fatty acid desaturase type 2 family.</text>
</comment>
<evidence type="ECO:0000256" key="3">
    <source>
        <dbReference type="ARBA" id="ARBA00022516"/>
    </source>
</evidence>
<organism evidence="12 13">
    <name type="scientific">Methylopila henanensis</name>
    <dbReference type="NCBI Taxonomy" id="873516"/>
    <lineage>
        <taxon>Bacteria</taxon>
        <taxon>Pseudomonadati</taxon>
        <taxon>Pseudomonadota</taxon>
        <taxon>Alphaproteobacteria</taxon>
        <taxon>Hyphomicrobiales</taxon>
        <taxon>Methylopilaceae</taxon>
        <taxon>Methylopila</taxon>
    </lineage>
</organism>
<keyword evidence="3" id="KW-0444">Lipid biosynthesis</keyword>
<accession>A0ABW4K3M6</accession>
<gene>
    <name evidence="12" type="ORF">ACFSCV_06465</name>
</gene>
<evidence type="ECO:0000256" key="10">
    <source>
        <dbReference type="ARBA" id="ARBA00023160"/>
    </source>
</evidence>
<evidence type="ECO:0000256" key="7">
    <source>
        <dbReference type="ARBA" id="ARBA00023002"/>
    </source>
</evidence>
<dbReference type="RefSeq" id="WP_378798141.1">
    <property type="nucleotide sequence ID" value="NZ_JBHUER010000004.1"/>
</dbReference>
<evidence type="ECO:0000256" key="9">
    <source>
        <dbReference type="ARBA" id="ARBA00023136"/>
    </source>
</evidence>
<comment type="subcellular location">
    <subcellularLocation>
        <location evidence="1">Membrane</location>
        <topology evidence="1">Multi-pass membrane protein</topology>
    </subcellularLocation>
</comment>
<evidence type="ECO:0000256" key="8">
    <source>
        <dbReference type="ARBA" id="ARBA00023098"/>
    </source>
</evidence>
<keyword evidence="13" id="KW-1185">Reference proteome</keyword>
<dbReference type="PANTHER" id="PTHR11351">
    <property type="entry name" value="ACYL-COA DESATURASE"/>
    <property type="match status" value="1"/>
</dbReference>
<keyword evidence="9 11" id="KW-0472">Membrane</keyword>
<evidence type="ECO:0000256" key="2">
    <source>
        <dbReference type="ARBA" id="ARBA00008749"/>
    </source>
</evidence>
<keyword evidence="8" id="KW-0443">Lipid metabolism</keyword>
<feature type="transmembrane region" description="Helical" evidence="11">
    <location>
        <begin position="89"/>
        <end position="108"/>
    </location>
</feature>
<evidence type="ECO:0000256" key="1">
    <source>
        <dbReference type="ARBA" id="ARBA00004141"/>
    </source>
</evidence>
<evidence type="ECO:0000313" key="13">
    <source>
        <dbReference type="Proteomes" id="UP001597308"/>
    </source>
</evidence>
<protein>
    <submittedName>
        <fullName evidence="12">Acyl-CoA desaturase</fullName>
    </submittedName>
</protein>
<sequence length="337" mass="36588">MACLSTPRVIADPATSATEGRVAWDAPKSLFTGGMTVAALILAPLHVTAGAVAAFVALTAVTICFGHSIGMHRLLIHRSFEAPLWLERLLVYLGVLVGMAGPIGMARLHDTRDWAQRQTDCHDLHAHRAGFWTDAWRQLHCRLELAHPPRFAPEPRLADDRVYRFLEATWMLQQVPIGLAAFAIGGLPWLVWCVPVRVAVSLTGHWLVGHITHKRGPQGWAVDGVAVQGHDLPKAALITFGEAWHGNHHAWPESARLGVEPGQADPGWWALVTLRQLGLVWNLKEPAHLEPREGLRRVAPVAPHESSCRASSAASASISSNTSCAAVRAFSARGKPA</sequence>
<proteinExistence type="inferred from homology"/>
<keyword evidence="6 11" id="KW-1133">Transmembrane helix</keyword>
<keyword evidence="4 11" id="KW-0812">Transmembrane</keyword>
<feature type="transmembrane region" description="Helical" evidence="11">
    <location>
        <begin position="37"/>
        <end position="69"/>
    </location>
</feature>
<evidence type="ECO:0000313" key="12">
    <source>
        <dbReference type="EMBL" id="MFD1702645.1"/>
    </source>
</evidence>
<keyword evidence="10" id="KW-0275">Fatty acid biosynthesis</keyword>
<evidence type="ECO:0000256" key="11">
    <source>
        <dbReference type="SAM" id="Phobius"/>
    </source>
</evidence>
<evidence type="ECO:0000256" key="6">
    <source>
        <dbReference type="ARBA" id="ARBA00022989"/>
    </source>
</evidence>
<reference evidence="13" key="1">
    <citation type="journal article" date="2019" name="Int. J. Syst. Evol. Microbiol.">
        <title>The Global Catalogue of Microorganisms (GCM) 10K type strain sequencing project: providing services to taxonomists for standard genome sequencing and annotation.</title>
        <authorList>
            <consortium name="The Broad Institute Genomics Platform"/>
            <consortium name="The Broad Institute Genome Sequencing Center for Infectious Disease"/>
            <person name="Wu L."/>
            <person name="Ma J."/>
        </authorList>
    </citation>
    <scope>NUCLEOTIDE SEQUENCE [LARGE SCALE GENOMIC DNA]</scope>
    <source>
        <strain evidence="13">KCTC 23707</strain>
    </source>
</reference>
<dbReference type="CDD" id="cd03505">
    <property type="entry name" value="Delta9-FADS-like"/>
    <property type="match status" value="1"/>
</dbReference>
<evidence type="ECO:0000256" key="5">
    <source>
        <dbReference type="ARBA" id="ARBA00022832"/>
    </source>
</evidence>
<dbReference type="InterPro" id="IPR015876">
    <property type="entry name" value="Acyl-CoA_DS"/>
</dbReference>
<name>A0ABW4K3M6_9HYPH</name>
<dbReference type="EMBL" id="JBHUER010000004">
    <property type="protein sequence ID" value="MFD1702645.1"/>
    <property type="molecule type" value="Genomic_DNA"/>
</dbReference>
<keyword evidence="7" id="KW-0560">Oxidoreductase</keyword>
<dbReference type="PANTHER" id="PTHR11351:SF31">
    <property type="entry name" value="DESATURASE 1, ISOFORM A-RELATED"/>
    <property type="match status" value="1"/>
</dbReference>
<evidence type="ECO:0000256" key="4">
    <source>
        <dbReference type="ARBA" id="ARBA00022692"/>
    </source>
</evidence>
<dbReference type="Proteomes" id="UP001597308">
    <property type="component" value="Unassembled WGS sequence"/>
</dbReference>
<keyword evidence="5" id="KW-0276">Fatty acid metabolism</keyword>
<comment type="caution">
    <text evidence="12">The sequence shown here is derived from an EMBL/GenBank/DDBJ whole genome shotgun (WGS) entry which is preliminary data.</text>
</comment>